<comment type="cofactor">
    <cofactor evidence="1">
        <name>Mg(2+)</name>
        <dbReference type="ChEBI" id="CHEBI:18420"/>
    </cofactor>
</comment>
<feature type="transmembrane region" description="Helical" evidence="4">
    <location>
        <begin position="9"/>
        <end position="28"/>
    </location>
</feature>
<name>A0A3N1Y0L4_9GAMM</name>
<dbReference type="InterPro" id="IPR000700">
    <property type="entry name" value="PAS-assoc_C"/>
</dbReference>
<keyword evidence="4" id="KW-0812">Transmembrane</keyword>
<evidence type="ECO:0000256" key="3">
    <source>
        <dbReference type="ARBA" id="ARBA00034247"/>
    </source>
</evidence>
<dbReference type="NCBIfam" id="TIGR00254">
    <property type="entry name" value="GGDEF"/>
    <property type="match status" value="1"/>
</dbReference>
<dbReference type="EMBL" id="RJVI01000002">
    <property type="protein sequence ID" value="ROR32048.1"/>
    <property type="molecule type" value="Genomic_DNA"/>
</dbReference>
<evidence type="ECO:0000256" key="2">
    <source>
        <dbReference type="ARBA" id="ARBA00012528"/>
    </source>
</evidence>
<comment type="catalytic activity">
    <reaction evidence="3">
        <text>2 GTP = 3',3'-c-di-GMP + 2 diphosphate</text>
        <dbReference type="Rhea" id="RHEA:24898"/>
        <dbReference type="ChEBI" id="CHEBI:33019"/>
        <dbReference type="ChEBI" id="CHEBI:37565"/>
        <dbReference type="ChEBI" id="CHEBI:58805"/>
        <dbReference type="EC" id="2.7.7.65"/>
    </reaction>
</comment>
<sequence>MLNRIGHKILLMVGIVATLGLVSTTYYLTLNEERNIIRQNEATVRKLAESVIQALQTVMLAGYADVAQTFADNLKRVSDVADFRILRTSGIEAFRDNETIRAVNRRRGEEEFPPHETEAVVRVLPAEHSALQEALRTKEMVAYYEWDSSGQRYLTFLAPIRNQNRCHRCHGGDHEVRGLLKLTTSMAPVEQAVRETWQRGLVLMALAVALVLATTGLLIRRSVVRPITEVTDAMVHVAEGDLTRRVPVVSDDELGRMASSFNRMIQRVLKSYTGLQQEQDKLTTIILSAREGIVVTDRTGQVVLVNPAAETLVGKDMRRIAAEGFLNLFDDPEAMVEWLSRDHADEPVVLHRGGRVLSVHVATIRTRKDQVVGSAALIRDITKEKQLEEELRRASVTDPLTGLYNRRHLDETLAREYRRAERYELPLSVVMFDVDHFKRFNDEHGHEQGDRVLQAIAEVTRRAVRNTDIPCRYGGEEFLVILPSTPLDGAAHLAERLREEVERTPVDGLRVTISVGVAALPEHRGQGPDDLVEAADAALYRAKQAGRNRVCRAA</sequence>
<dbReference type="GO" id="GO:0052621">
    <property type="term" value="F:diguanylate cyclase activity"/>
    <property type="evidence" value="ECO:0007669"/>
    <property type="project" value="UniProtKB-EC"/>
</dbReference>
<dbReference type="RefSeq" id="WP_211331913.1">
    <property type="nucleotide sequence ID" value="NZ_RJVI01000002.1"/>
</dbReference>
<dbReference type="SMART" id="SM00267">
    <property type="entry name" value="GGDEF"/>
    <property type="match status" value="1"/>
</dbReference>
<dbReference type="SMART" id="SM00304">
    <property type="entry name" value="HAMP"/>
    <property type="match status" value="1"/>
</dbReference>
<dbReference type="SUPFAM" id="SSF55073">
    <property type="entry name" value="Nucleotide cyclase"/>
    <property type="match status" value="1"/>
</dbReference>
<dbReference type="PROSITE" id="PS50885">
    <property type="entry name" value="HAMP"/>
    <property type="match status" value="1"/>
</dbReference>
<dbReference type="PROSITE" id="PS50887">
    <property type="entry name" value="GGDEF"/>
    <property type="match status" value="1"/>
</dbReference>
<comment type="caution">
    <text evidence="9">The sequence shown here is derived from an EMBL/GenBank/DDBJ whole genome shotgun (WGS) entry which is preliminary data.</text>
</comment>
<dbReference type="EC" id="2.7.7.65" evidence="2"/>
<dbReference type="InterPro" id="IPR003660">
    <property type="entry name" value="HAMP_dom"/>
</dbReference>
<dbReference type="GO" id="GO:0043709">
    <property type="term" value="P:cell adhesion involved in single-species biofilm formation"/>
    <property type="evidence" value="ECO:0007669"/>
    <property type="project" value="TreeGrafter"/>
</dbReference>
<feature type="domain" description="HAMP" evidence="7">
    <location>
        <begin position="221"/>
        <end position="273"/>
    </location>
</feature>
<dbReference type="AlphaFoldDB" id="A0A3N1Y0L4"/>
<feature type="domain" description="PAS" evidence="5">
    <location>
        <begin position="278"/>
        <end position="333"/>
    </location>
</feature>
<dbReference type="Pfam" id="PF00990">
    <property type="entry name" value="GGDEF"/>
    <property type="match status" value="1"/>
</dbReference>
<reference evidence="9 10" key="1">
    <citation type="submission" date="2018-11" db="EMBL/GenBank/DDBJ databases">
        <title>Genomic Encyclopedia of Type Strains, Phase IV (KMG-IV): sequencing the most valuable type-strain genomes for metagenomic binning, comparative biology and taxonomic classification.</title>
        <authorList>
            <person name="Goeker M."/>
        </authorList>
    </citation>
    <scope>NUCLEOTIDE SEQUENCE [LARGE SCALE GENOMIC DNA]</scope>
    <source>
        <strain evidence="9 10">DSM 100275</strain>
    </source>
</reference>
<evidence type="ECO:0000259" key="5">
    <source>
        <dbReference type="PROSITE" id="PS50112"/>
    </source>
</evidence>
<evidence type="ECO:0000256" key="4">
    <source>
        <dbReference type="SAM" id="Phobius"/>
    </source>
</evidence>
<feature type="domain" description="GGDEF" evidence="8">
    <location>
        <begin position="425"/>
        <end position="554"/>
    </location>
</feature>
<keyword evidence="4" id="KW-1133">Transmembrane helix</keyword>
<accession>A0A3N1Y0L4</accession>
<dbReference type="GO" id="GO:0007165">
    <property type="term" value="P:signal transduction"/>
    <property type="evidence" value="ECO:0007669"/>
    <property type="project" value="InterPro"/>
</dbReference>
<dbReference type="CDD" id="cd01949">
    <property type="entry name" value="GGDEF"/>
    <property type="match status" value="1"/>
</dbReference>
<dbReference type="Gene3D" id="3.30.450.290">
    <property type="match status" value="1"/>
</dbReference>
<dbReference type="NCBIfam" id="TIGR00229">
    <property type="entry name" value="sensory_box"/>
    <property type="match status" value="1"/>
</dbReference>
<dbReference type="Pfam" id="PF13188">
    <property type="entry name" value="PAS_8"/>
    <property type="match status" value="1"/>
</dbReference>
<dbReference type="Gene3D" id="3.30.450.20">
    <property type="entry name" value="PAS domain"/>
    <property type="match status" value="1"/>
</dbReference>
<feature type="domain" description="PAC" evidence="6">
    <location>
        <begin position="343"/>
        <end position="393"/>
    </location>
</feature>
<dbReference type="GO" id="GO:1902201">
    <property type="term" value="P:negative regulation of bacterial-type flagellum-dependent cell motility"/>
    <property type="evidence" value="ECO:0007669"/>
    <property type="project" value="TreeGrafter"/>
</dbReference>
<dbReference type="GO" id="GO:0005886">
    <property type="term" value="C:plasma membrane"/>
    <property type="evidence" value="ECO:0007669"/>
    <property type="project" value="TreeGrafter"/>
</dbReference>
<dbReference type="InterPro" id="IPR000014">
    <property type="entry name" value="PAS"/>
</dbReference>
<evidence type="ECO:0000259" key="7">
    <source>
        <dbReference type="PROSITE" id="PS50885"/>
    </source>
</evidence>
<dbReference type="InterPro" id="IPR048904">
    <property type="entry name" value="Mcp40H-20-like_sensor"/>
</dbReference>
<dbReference type="PROSITE" id="PS50113">
    <property type="entry name" value="PAC"/>
    <property type="match status" value="1"/>
</dbReference>
<evidence type="ECO:0000256" key="1">
    <source>
        <dbReference type="ARBA" id="ARBA00001946"/>
    </source>
</evidence>
<dbReference type="FunFam" id="3.30.70.270:FF:000001">
    <property type="entry name" value="Diguanylate cyclase domain protein"/>
    <property type="match status" value="1"/>
</dbReference>
<dbReference type="SUPFAM" id="SSF158472">
    <property type="entry name" value="HAMP domain-like"/>
    <property type="match status" value="1"/>
</dbReference>
<evidence type="ECO:0000259" key="6">
    <source>
        <dbReference type="PROSITE" id="PS50113"/>
    </source>
</evidence>
<dbReference type="PANTHER" id="PTHR45138">
    <property type="entry name" value="REGULATORY COMPONENTS OF SENSORY TRANSDUCTION SYSTEM"/>
    <property type="match status" value="1"/>
</dbReference>
<proteinExistence type="predicted"/>
<dbReference type="InterPro" id="IPR050469">
    <property type="entry name" value="Diguanylate_Cyclase"/>
</dbReference>
<gene>
    <name evidence="9" type="ORF">EDC57_1235</name>
</gene>
<dbReference type="PROSITE" id="PS50112">
    <property type="entry name" value="PAS"/>
    <property type="match status" value="1"/>
</dbReference>
<dbReference type="Pfam" id="PF00672">
    <property type="entry name" value="HAMP"/>
    <property type="match status" value="1"/>
</dbReference>
<dbReference type="InterPro" id="IPR035965">
    <property type="entry name" value="PAS-like_dom_sf"/>
</dbReference>
<dbReference type="InterPro" id="IPR043128">
    <property type="entry name" value="Rev_trsase/Diguanyl_cyclase"/>
</dbReference>
<evidence type="ECO:0000259" key="8">
    <source>
        <dbReference type="PROSITE" id="PS50887"/>
    </source>
</evidence>
<feature type="transmembrane region" description="Helical" evidence="4">
    <location>
        <begin position="200"/>
        <end position="219"/>
    </location>
</feature>
<dbReference type="Pfam" id="PF21563">
    <property type="entry name" value="Mcp40H-20_sensor"/>
    <property type="match status" value="1"/>
</dbReference>
<organism evidence="9 10">
    <name type="scientific">Inmirania thermothiophila</name>
    <dbReference type="NCBI Taxonomy" id="1750597"/>
    <lineage>
        <taxon>Bacteria</taxon>
        <taxon>Pseudomonadati</taxon>
        <taxon>Pseudomonadota</taxon>
        <taxon>Gammaproteobacteria</taxon>
        <taxon>Chromatiales</taxon>
        <taxon>Ectothiorhodospiraceae</taxon>
        <taxon>Inmirania</taxon>
    </lineage>
</organism>
<dbReference type="Gene3D" id="3.30.70.270">
    <property type="match status" value="1"/>
</dbReference>
<evidence type="ECO:0000313" key="10">
    <source>
        <dbReference type="Proteomes" id="UP000276634"/>
    </source>
</evidence>
<dbReference type="SUPFAM" id="SSF55785">
    <property type="entry name" value="PYP-like sensor domain (PAS domain)"/>
    <property type="match status" value="1"/>
</dbReference>
<dbReference type="Proteomes" id="UP000276634">
    <property type="component" value="Unassembled WGS sequence"/>
</dbReference>
<keyword evidence="10" id="KW-1185">Reference proteome</keyword>
<keyword evidence="4" id="KW-0472">Membrane</keyword>
<dbReference type="InterPro" id="IPR000160">
    <property type="entry name" value="GGDEF_dom"/>
</dbReference>
<evidence type="ECO:0000313" key="9">
    <source>
        <dbReference type="EMBL" id="ROR32048.1"/>
    </source>
</evidence>
<dbReference type="PANTHER" id="PTHR45138:SF9">
    <property type="entry name" value="DIGUANYLATE CYCLASE DGCM-RELATED"/>
    <property type="match status" value="1"/>
</dbReference>
<dbReference type="Gene3D" id="1.10.8.500">
    <property type="entry name" value="HAMP domain in histidine kinase"/>
    <property type="match status" value="1"/>
</dbReference>
<protein>
    <recommendedName>
        <fullName evidence="2">diguanylate cyclase</fullName>
        <ecNumber evidence="2">2.7.7.65</ecNumber>
    </recommendedName>
</protein>
<dbReference type="InterPro" id="IPR029787">
    <property type="entry name" value="Nucleotide_cyclase"/>
</dbReference>
<dbReference type="CDD" id="cd06225">
    <property type="entry name" value="HAMP"/>
    <property type="match status" value="1"/>
</dbReference>